<protein>
    <submittedName>
        <fullName evidence="1 3">Uncharacterized protein</fullName>
    </submittedName>
</protein>
<accession>A0A183AV26</accession>
<sequence>MVLYAAVLKPYSVFHDVSGGGDDYDDGVVVGVGGGGVVMVAAVVANEINDITCERNGIQAQVISHLLVHLDWIPPNTESNDLGK</sequence>
<proteinExistence type="predicted"/>
<dbReference type="EMBL" id="UZAN01049726">
    <property type="protein sequence ID" value="VDP87656.1"/>
    <property type="molecule type" value="Genomic_DNA"/>
</dbReference>
<reference evidence="1 2" key="2">
    <citation type="submission" date="2018-11" db="EMBL/GenBank/DDBJ databases">
        <authorList>
            <consortium name="Pathogen Informatics"/>
        </authorList>
    </citation>
    <scope>NUCLEOTIDE SEQUENCE [LARGE SCALE GENOMIC DNA]</scope>
    <source>
        <strain evidence="1 2">Egypt</strain>
    </source>
</reference>
<name>A0A183AV26_9TREM</name>
<evidence type="ECO:0000313" key="1">
    <source>
        <dbReference type="EMBL" id="VDP87656.1"/>
    </source>
</evidence>
<evidence type="ECO:0000313" key="3">
    <source>
        <dbReference type="WBParaSite" id="ECPE_0001084401-mRNA-1"/>
    </source>
</evidence>
<reference evidence="3" key="1">
    <citation type="submission" date="2016-06" db="UniProtKB">
        <authorList>
            <consortium name="WormBaseParasite"/>
        </authorList>
    </citation>
    <scope>IDENTIFICATION</scope>
</reference>
<keyword evidence="2" id="KW-1185">Reference proteome</keyword>
<gene>
    <name evidence="1" type="ORF">ECPE_LOCUS10811</name>
</gene>
<dbReference type="Proteomes" id="UP000272942">
    <property type="component" value="Unassembled WGS sequence"/>
</dbReference>
<dbReference type="WBParaSite" id="ECPE_0001084401-mRNA-1">
    <property type="protein sequence ID" value="ECPE_0001084401-mRNA-1"/>
    <property type="gene ID" value="ECPE_0001084401"/>
</dbReference>
<organism evidence="3">
    <name type="scientific">Echinostoma caproni</name>
    <dbReference type="NCBI Taxonomy" id="27848"/>
    <lineage>
        <taxon>Eukaryota</taxon>
        <taxon>Metazoa</taxon>
        <taxon>Spiralia</taxon>
        <taxon>Lophotrochozoa</taxon>
        <taxon>Platyhelminthes</taxon>
        <taxon>Trematoda</taxon>
        <taxon>Digenea</taxon>
        <taxon>Plagiorchiida</taxon>
        <taxon>Echinostomata</taxon>
        <taxon>Echinostomatoidea</taxon>
        <taxon>Echinostomatidae</taxon>
        <taxon>Echinostoma</taxon>
    </lineage>
</organism>
<dbReference type="AlphaFoldDB" id="A0A183AV26"/>
<evidence type="ECO:0000313" key="2">
    <source>
        <dbReference type="Proteomes" id="UP000272942"/>
    </source>
</evidence>